<dbReference type="Gene3D" id="3.40.50.1820">
    <property type="entry name" value="alpha/beta hydrolase"/>
    <property type="match status" value="1"/>
</dbReference>
<dbReference type="EMBL" id="JAHCVI010000003">
    <property type="protein sequence ID" value="KAG7286904.1"/>
    <property type="molecule type" value="Genomic_DNA"/>
</dbReference>
<comment type="caution">
    <text evidence="3">The sequence shown here is derived from an EMBL/GenBank/DDBJ whole genome shotgun (WGS) entry which is preliminary data.</text>
</comment>
<evidence type="ECO:0000259" key="2">
    <source>
        <dbReference type="Pfam" id="PF07859"/>
    </source>
</evidence>
<dbReference type="FunFam" id="3.40.50.300:FF:002838">
    <property type="entry name" value="Uncharacterized ATPase YjoB"/>
    <property type="match status" value="1"/>
</dbReference>
<dbReference type="InterPro" id="IPR029058">
    <property type="entry name" value="AB_hydrolase_fold"/>
</dbReference>
<dbReference type="GO" id="GO:0042254">
    <property type="term" value="P:ribosome biogenesis"/>
    <property type="evidence" value="ECO:0007669"/>
    <property type="project" value="TreeGrafter"/>
</dbReference>
<proteinExistence type="predicted"/>
<gene>
    <name evidence="3" type="ORF">NEMBOFW57_006404</name>
</gene>
<name>A0AAD4ESU0_9PEZI</name>
<sequence>MPAPSIPTVGTRSHRVNGAVADFFANHPDLELGGVKGFAVERRTHMDIFALHKIHETRIHPIGEVEFTAIRGPHGAIPIRVLYPSSGETRRVRGEAGALVYFHGGGYSVGSVDEFENGLRLIAEESGCQVYAVDYRLAPEFRYPTQLDEYCAVIDWLYADGCRSRGVHPDRVAGGGDSVGGTMTAAICLRRLDQGKKALAAQLLLYPEPRLPFDTPAAKENNYGYYLECNGIFGFMDNYLPRPYGSDDKMASHRIFPASFRPKSDETTSQFFHHSSAKRVNTDATIAKALKSEYPSLHLVVVPSWGVDLLGYASAGHASFTSVDHAGSELPSSLIWKVYTPPSRRIDGSPGGLAHDVVFAKFLYKWRDAEFILYMVDGRDGTSSYPSVRNNYILTADTSKADALVIAAGQWGNELHEEVWVWDSGRWQKSAELYRSIRKASWDAVILEESMKKAIIADHQSFFDSRATYEGLKVPWKRGLIYHGPPGNGKTISIKAMMHTLYDRKDPVPALYVRSFSSFAGPEYGISQIFLKARQFAPCYLIFEDLDSLVTDSVRSYFLNEIDGLQSNDGIFIVGSTNHLERLDPGISKRPSRFDRKYYFPDPDLDQRVAYCQFWQRKLADNKDIDFPDKLCKAIAGITDGFSFAYIQEAFVAALIVIARDAGGWQSGSDEIEDGWVGVAASEDDGDLDDLALWVEIKKQVAILREGMEEKEALRQRWDISLN</sequence>
<dbReference type="Pfam" id="PF00004">
    <property type="entry name" value="AAA"/>
    <property type="match status" value="1"/>
</dbReference>
<dbReference type="GO" id="GO:0003723">
    <property type="term" value="F:RNA binding"/>
    <property type="evidence" value="ECO:0007669"/>
    <property type="project" value="TreeGrafter"/>
</dbReference>
<protein>
    <submittedName>
        <fullName evidence="3">Uncharacterized protein</fullName>
    </submittedName>
</protein>
<dbReference type="InterPro" id="IPR013094">
    <property type="entry name" value="AB_hydrolase_3"/>
</dbReference>
<dbReference type="GO" id="GO:0016887">
    <property type="term" value="F:ATP hydrolysis activity"/>
    <property type="evidence" value="ECO:0007669"/>
    <property type="project" value="InterPro"/>
</dbReference>
<feature type="domain" description="Alpha/beta hydrolase fold-3" evidence="2">
    <location>
        <begin position="99"/>
        <end position="252"/>
    </location>
</feature>
<evidence type="ECO:0000313" key="4">
    <source>
        <dbReference type="Proteomes" id="UP001197093"/>
    </source>
</evidence>
<dbReference type="SUPFAM" id="SSF52540">
    <property type="entry name" value="P-loop containing nucleoside triphosphate hydrolases"/>
    <property type="match status" value="1"/>
</dbReference>
<dbReference type="InterPro" id="IPR003959">
    <property type="entry name" value="ATPase_AAA_core"/>
</dbReference>
<dbReference type="CDD" id="cd19481">
    <property type="entry name" value="RecA-like_protease"/>
    <property type="match status" value="1"/>
</dbReference>
<reference evidence="3" key="1">
    <citation type="submission" date="2023-02" db="EMBL/GenBank/DDBJ databases">
        <authorList>
            <person name="Palmer J.M."/>
        </authorList>
    </citation>
    <scope>NUCLEOTIDE SEQUENCE</scope>
    <source>
        <strain evidence="3">FW57</strain>
    </source>
</reference>
<dbReference type="GO" id="GO:0005524">
    <property type="term" value="F:ATP binding"/>
    <property type="evidence" value="ECO:0007669"/>
    <property type="project" value="InterPro"/>
</dbReference>
<evidence type="ECO:0000259" key="1">
    <source>
        <dbReference type="Pfam" id="PF00004"/>
    </source>
</evidence>
<dbReference type="Pfam" id="PF07859">
    <property type="entry name" value="Abhydrolase_3"/>
    <property type="match status" value="1"/>
</dbReference>
<dbReference type="InterPro" id="IPR027417">
    <property type="entry name" value="P-loop_NTPase"/>
</dbReference>
<dbReference type="Gene3D" id="3.40.50.300">
    <property type="entry name" value="P-loop containing nucleotide triphosphate hydrolases"/>
    <property type="match status" value="1"/>
</dbReference>
<evidence type="ECO:0000313" key="3">
    <source>
        <dbReference type="EMBL" id="KAG7286904.1"/>
    </source>
</evidence>
<dbReference type="PANTHER" id="PTHR23077">
    <property type="entry name" value="AAA-FAMILY ATPASE"/>
    <property type="match status" value="1"/>
</dbReference>
<dbReference type="Proteomes" id="UP001197093">
    <property type="component" value="Unassembled WGS sequence"/>
</dbReference>
<organism evidence="3 4">
    <name type="scientific">Staphylotrichum longicolle</name>
    <dbReference type="NCBI Taxonomy" id="669026"/>
    <lineage>
        <taxon>Eukaryota</taxon>
        <taxon>Fungi</taxon>
        <taxon>Dikarya</taxon>
        <taxon>Ascomycota</taxon>
        <taxon>Pezizomycotina</taxon>
        <taxon>Sordariomycetes</taxon>
        <taxon>Sordariomycetidae</taxon>
        <taxon>Sordariales</taxon>
        <taxon>Chaetomiaceae</taxon>
        <taxon>Staphylotrichum</taxon>
    </lineage>
</organism>
<dbReference type="InterPro" id="IPR050168">
    <property type="entry name" value="AAA_ATPase_domain"/>
</dbReference>
<dbReference type="AlphaFoldDB" id="A0AAD4ESU0"/>
<accession>A0AAD4ESU0</accession>
<keyword evidence="4" id="KW-1185">Reference proteome</keyword>
<dbReference type="SUPFAM" id="SSF53474">
    <property type="entry name" value="alpha/beta-Hydrolases"/>
    <property type="match status" value="1"/>
</dbReference>
<dbReference type="GO" id="GO:1990275">
    <property type="term" value="F:preribosome binding"/>
    <property type="evidence" value="ECO:0007669"/>
    <property type="project" value="TreeGrafter"/>
</dbReference>
<feature type="domain" description="ATPase AAA-type core" evidence="1">
    <location>
        <begin position="481"/>
        <end position="601"/>
    </location>
</feature>
<dbReference type="PANTHER" id="PTHR23077:SF132">
    <property type="entry name" value="ATP-DEPENDENT ZN PROTEASE"/>
    <property type="match status" value="1"/>
</dbReference>
<dbReference type="GO" id="GO:0005634">
    <property type="term" value="C:nucleus"/>
    <property type="evidence" value="ECO:0007669"/>
    <property type="project" value="TreeGrafter"/>
</dbReference>